<evidence type="ECO:0000313" key="2">
    <source>
        <dbReference type="EMBL" id="MXP23028.1"/>
    </source>
</evidence>
<name>A0A6L7GWY5_9ACTN</name>
<evidence type="ECO:0000313" key="3">
    <source>
        <dbReference type="Proteomes" id="UP000475545"/>
    </source>
</evidence>
<reference evidence="2 3" key="1">
    <citation type="submission" date="2019-11" db="EMBL/GenBank/DDBJ databases">
        <title>Gordonia sp. nov., a novel actinobacterium isolated from mangrove soil in Hainan.</title>
        <authorList>
            <person name="Huang X."/>
            <person name="Xie Y."/>
            <person name="Chu X."/>
            <person name="Xiao K."/>
        </authorList>
    </citation>
    <scope>NUCLEOTIDE SEQUENCE [LARGE SCALE GENOMIC DNA]</scope>
    <source>
        <strain evidence="2 3">HNM0687</strain>
    </source>
</reference>
<dbReference type="EMBL" id="WMBR01000004">
    <property type="protein sequence ID" value="MXP23028.1"/>
    <property type="molecule type" value="Genomic_DNA"/>
</dbReference>
<dbReference type="Proteomes" id="UP000475545">
    <property type="component" value="Unassembled WGS sequence"/>
</dbReference>
<feature type="compositionally biased region" description="Basic and acidic residues" evidence="1">
    <location>
        <begin position="73"/>
        <end position="91"/>
    </location>
</feature>
<sequence length="91" mass="9809">MNLADQIDAIARRATARVVAASNEFSATQRGLVAELAEHRAAVATPGERLRGELHREAEVAEVATPRILLPADRAESSPHTPVRDETVSDE</sequence>
<feature type="region of interest" description="Disordered" evidence="1">
    <location>
        <begin position="69"/>
        <end position="91"/>
    </location>
</feature>
<dbReference type="RefSeq" id="WP_160903183.1">
    <property type="nucleotide sequence ID" value="NZ_CP102850.1"/>
</dbReference>
<protein>
    <submittedName>
        <fullName evidence="2">Uncharacterized protein</fullName>
    </submittedName>
</protein>
<proteinExistence type="predicted"/>
<evidence type="ECO:0000256" key="1">
    <source>
        <dbReference type="SAM" id="MobiDB-lite"/>
    </source>
</evidence>
<gene>
    <name evidence="2" type="ORF">GIY30_16950</name>
</gene>
<accession>A0A6L7GWY5</accession>
<comment type="caution">
    <text evidence="2">The sequence shown here is derived from an EMBL/GenBank/DDBJ whole genome shotgun (WGS) entry which is preliminary data.</text>
</comment>
<dbReference type="AlphaFoldDB" id="A0A6L7GWY5"/>
<organism evidence="2 3">
    <name type="scientific">Gordonia mangrovi</name>
    <dbReference type="NCBI Taxonomy" id="2665643"/>
    <lineage>
        <taxon>Bacteria</taxon>
        <taxon>Bacillati</taxon>
        <taxon>Actinomycetota</taxon>
        <taxon>Actinomycetes</taxon>
        <taxon>Mycobacteriales</taxon>
        <taxon>Gordoniaceae</taxon>
        <taxon>Gordonia</taxon>
    </lineage>
</organism>
<keyword evidence="3" id="KW-1185">Reference proteome</keyword>